<comment type="similarity">
    <text evidence="1">Belongs to the short-chain dehydrogenases/reductases (SDR) family.</text>
</comment>
<protein>
    <recommendedName>
        <fullName evidence="5">SDR family NAD(P)-dependent oxidoreductase</fullName>
    </recommendedName>
</protein>
<keyword evidence="2" id="KW-0560">Oxidoreductase</keyword>
<dbReference type="EMBL" id="LFOE01000093">
    <property type="protein sequence ID" value="OBY29359.1"/>
    <property type="molecule type" value="Genomic_DNA"/>
</dbReference>
<name>A0A1B8S9C7_9MYCO</name>
<sequence length="139" mass="14512">MDSKVWLVTGAGRGLGRAIVGAALEAGHRVVATGRNPQSVEAAFGAVPADRLLTARLDVTDLQGAHHVAQTALGAFGGVDVLVNNAGYGQFSAFEELTPEEVRAQLDTNLFGVMNVTRAVLPLMRAQRSGRIFNVASTG</sequence>
<dbReference type="PATRIC" id="fig|354243.3.peg.4871"/>
<dbReference type="InterPro" id="IPR051911">
    <property type="entry name" value="SDR_oxidoreductase"/>
</dbReference>
<reference evidence="3 4" key="1">
    <citation type="submission" date="2015-06" db="EMBL/GenBank/DDBJ databases">
        <title>Genome sequence of Mycobacterium kumamotonense strain Roo.</title>
        <authorList>
            <person name="Greninger A.L."/>
            <person name="Cunningham G."/>
            <person name="Miller S."/>
        </authorList>
    </citation>
    <scope>NUCLEOTIDE SEQUENCE [LARGE SCALE GENOMIC DNA]</scope>
    <source>
        <strain evidence="3 4">Roo</strain>
    </source>
</reference>
<proteinExistence type="inferred from homology"/>
<accession>A0A1B8S9C7</accession>
<dbReference type="SUPFAM" id="SSF51735">
    <property type="entry name" value="NAD(P)-binding Rossmann-fold domains"/>
    <property type="match status" value="1"/>
</dbReference>
<dbReference type="PANTHER" id="PTHR43976:SF16">
    <property type="entry name" value="SHORT-CHAIN DEHYDROGENASE_REDUCTASE FAMILY PROTEIN"/>
    <property type="match status" value="1"/>
</dbReference>
<feature type="non-terminal residue" evidence="3">
    <location>
        <position position="139"/>
    </location>
</feature>
<dbReference type="PRINTS" id="PR00081">
    <property type="entry name" value="GDHRDH"/>
</dbReference>
<comment type="caution">
    <text evidence="3">The sequence shown here is derived from an EMBL/GenBank/DDBJ whole genome shotgun (WGS) entry which is preliminary data.</text>
</comment>
<dbReference type="Proteomes" id="UP000092668">
    <property type="component" value="Unassembled WGS sequence"/>
</dbReference>
<gene>
    <name evidence="3" type="ORF">ACT18_23485</name>
</gene>
<dbReference type="InterPro" id="IPR002347">
    <property type="entry name" value="SDR_fam"/>
</dbReference>
<dbReference type="GO" id="GO:0016491">
    <property type="term" value="F:oxidoreductase activity"/>
    <property type="evidence" value="ECO:0007669"/>
    <property type="project" value="UniProtKB-KW"/>
</dbReference>
<dbReference type="Gene3D" id="3.40.50.720">
    <property type="entry name" value="NAD(P)-binding Rossmann-like Domain"/>
    <property type="match status" value="1"/>
</dbReference>
<dbReference type="AlphaFoldDB" id="A0A1B8S9C7"/>
<evidence type="ECO:0000256" key="1">
    <source>
        <dbReference type="ARBA" id="ARBA00006484"/>
    </source>
</evidence>
<dbReference type="PANTHER" id="PTHR43976">
    <property type="entry name" value="SHORT CHAIN DEHYDROGENASE"/>
    <property type="match status" value="1"/>
</dbReference>
<keyword evidence="4" id="KW-1185">Reference proteome</keyword>
<dbReference type="Pfam" id="PF00106">
    <property type="entry name" value="adh_short"/>
    <property type="match status" value="1"/>
</dbReference>
<evidence type="ECO:0008006" key="5">
    <source>
        <dbReference type="Google" id="ProtNLM"/>
    </source>
</evidence>
<evidence type="ECO:0000313" key="4">
    <source>
        <dbReference type="Proteomes" id="UP000092668"/>
    </source>
</evidence>
<evidence type="ECO:0000313" key="3">
    <source>
        <dbReference type="EMBL" id="OBY29359.1"/>
    </source>
</evidence>
<organism evidence="3 4">
    <name type="scientific">Mycolicibacter kumamotonensis</name>
    <dbReference type="NCBI Taxonomy" id="354243"/>
    <lineage>
        <taxon>Bacteria</taxon>
        <taxon>Bacillati</taxon>
        <taxon>Actinomycetota</taxon>
        <taxon>Actinomycetes</taxon>
        <taxon>Mycobacteriales</taxon>
        <taxon>Mycobacteriaceae</taxon>
        <taxon>Mycolicibacter</taxon>
    </lineage>
</organism>
<dbReference type="InterPro" id="IPR036291">
    <property type="entry name" value="NAD(P)-bd_dom_sf"/>
</dbReference>
<evidence type="ECO:0000256" key="2">
    <source>
        <dbReference type="ARBA" id="ARBA00023002"/>
    </source>
</evidence>